<feature type="region of interest" description="Disordered" evidence="1">
    <location>
        <begin position="286"/>
        <end position="387"/>
    </location>
</feature>
<feature type="compositionally biased region" description="Polar residues" evidence="1">
    <location>
        <begin position="146"/>
        <end position="157"/>
    </location>
</feature>
<organism evidence="2 3">
    <name type="scientific">Phialocephala subalpina</name>
    <dbReference type="NCBI Taxonomy" id="576137"/>
    <lineage>
        <taxon>Eukaryota</taxon>
        <taxon>Fungi</taxon>
        <taxon>Dikarya</taxon>
        <taxon>Ascomycota</taxon>
        <taxon>Pezizomycotina</taxon>
        <taxon>Leotiomycetes</taxon>
        <taxon>Helotiales</taxon>
        <taxon>Mollisiaceae</taxon>
        <taxon>Phialocephala</taxon>
        <taxon>Phialocephala fortinii species complex</taxon>
    </lineage>
</organism>
<protein>
    <submittedName>
        <fullName evidence="2">Uncharacterized protein</fullName>
    </submittedName>
</protein>
<dbReference type="AlphaFoldDB" id="A0A1L7XIE1"/>
<evidence type="ECO:0000256" key="1">
    <source>
        <dbReference type="SAM" id="MobiDB-lite"/>
    </source>
</evidence>
<evidence type="ECO:0000313" key="3">
    <source>
        <dbReference type="Proteomes" id="UP000184330"/>
    </source>
</evidence>
<accession>A0A1L7XIE1</accession>
<sequence length="387" mass="43906">MAIDDNNQKKGEKTQHMLEALPPSTILELALQPPSHLTRVAQKQDRNVKREIGVEVLRDLPVFQLPGSITDAEVKTEPGTASRVKEETGVVCQEGGGGALKRTQNLASTARPPTCKGEGETVRKQQQEEEESIAQQAQPPAFNAGPSASSQATSQPESNRSKKKQNRRRRGGRSSGTPPNNMHDRNQQSSGRWTPSSSQHYGFQPSRRVSVSPRRESRSESRHRESSREDERNCEHCADLDNEEYEESERLHRALDCCEMLSILARAKVRARRDVEEVLRRQFRERSPLRGHHESAAPRDRRQRGIFPSRSLQAHQAHADMNRTRERNDRYANDHRKGHSYFSYDEEASERPHTTEEHRRGGTQGHRDGRSGRGGCGWGRDWDAPSR</sequence>
<keyword evidence="3" id="KW-1185">Reference proteome</keyword>
<feature type="compositionally biased region" description="Polar residues" evidence="1">
    <location>
        <begin position="187"/>
        <end position="201"/>
    </location>
</feature>
<evidence type="ECO:0000313" key="2">
    <source>
        <dbReference type="EMBL" id="CZR64726.1"/>
    </source>
</evidence>
<feature type="compositionally biased region" description="Basic and acidic residues" evidence="1">
    <location>
        <begin position="286"/>
        <end position="300"/>
    </location>
</feature>
<reference evidence="2 3" key="1">
    <citation type="submission" date="2016-03" db="EMBL/GenBank/DDBJ databases">
        <authorList>
            <person name="Ploux O."/>
        </authorList>
    </citation>
    <scope>NUCLEOTIDE SEQUENCE [LARGE SCALE GENOMIC DNA]</scope>
    <source>
        <strain evidence="2 3">UAMH 11012</strain>
    </source>
</reference>
<gene>
    <name evidence="2" type="ORF">PAC_14625</name>
</gene>
<feature type="compositionally biased region" description="Basic and acidic residues" evidence="1">
    <location>
        <begin position="117"/>
        <end position="127"/>
    </location>
</feature>
<feature type="compositionally biased region" description="Basic and acidic residues" evidence="1">
    <location>
        <begin position="213"/>
        <end position="234"/>
    </location>
</feature>
<dbReference type="EMBL" id="FJOG01000027">
    <property type="protein sequence ID" value="CZR64726.1"/>
    <property type="molecule type" value="Genomic_DNA"/>
</dbReference>
<feature type="compositionally biased region" description="Basic residues" evidence="1">
    <location>
        <begin position="161"/>
        <end position="172"/>
    </location>
</feature>
<feature type="compositionally biased region" description="Basic and acidic residues" evidence="1">
    <location>
        <begin position="349"/>
        <end position="371"/>
    </location>
</feature>
<proteinExistence type="predicted"/>
<feature type="compositionally biased region" description="Basic and acidic residues" evidence="1">
    <location>
        <begin position="317"/>
        <end position="335"/>
    </location>
</feature>
<feature type="region of interest" description="Disordered" evidence="1">
    <location>
        <begin position="71"/>
        <end position="234"/>
    </location>
</feature>
<name>A0A1L7XIE1_9HELO</name>
<dbReference type="Proteomes" id="UP000184330">
    <property type="component" value="Unassembled WGS sequence"/>
</dbReference>